<dbReference type="OrthoDB" id="4131070at2"/>
<feature type="active site" description="Proton donor/acceptor" evidence="1">
    <location>
        <position position="86"/>
    </location>
</feature>
<dbReference type="CDD" id="cd07067">
    <property type="entry name" value="HP_PGM_like"/>
    <property type="match status" value="1"/>
</dbReference>
<feature type="binding site" evidence="2">
    <location>
        <position position="61"/>
    </location>
    <ligand>
        <name>substrate</name>
    </ligand>
</feature>
<accession>A0A1T5I9X6</accession>
<sequence length="242" mass="25914">MPSVARIHFVRHAETLFNVNRQLQGWCDSPLTERGERQVAALGEWMRGVPLTAAFMSDLTRTRTTMAGALVGHPDLEPVPMTALREWHYGGWEGQPNPDMWTPVYADHGLTYKPGSGSWPALTTDGFDHVIDSIHAHDPLGRAETSAHVRARVETAFETILAEARSGSGDVIVVTHGTMLGSLLRHLVPTNVSPPSGYPNCGVVTATVTWPDADAPNDAASAAALSYTVTLADVDGSNATPA</sequence>
<dbReference type="GO" id="GO:0005737">
    <property type="term" value="C:cytoplasm"/>
    <property type="evidence" value="ECO:0007669"/>
    <property type="project" value="TreeGrafter"/>
</dbReference>
<gene>
    <name evidence="4" type="ORF">SAMN06309945_0104</name>
</gene>
<dbReference type="PANTHER" id="PTHR48100:SF1">
    <property type="entry name" value="HISTIDINE PHOSPHATASE FAMILY PROTEIN-RELATED"/>
    <property type="match status" value="1"/>
</dbReference>
<dbReference type="InterPro" id="IPR013078">
    <property type="entry name" value="His_Pase_superF_clade-1"/>
</dbReference>
<dbReference type="InterPro" id="IPR050275">
    <property type="entry name" value="PGM_Phosphatase"/>
</dbReference>
<feature type="site" description="Transition state stabilizer" evidence="3">
    <location>
        <position position="176"/>
    </location>
</feature>
<keyword evidence="5" id="KW-1185">Reference proteome</keyword>
<organism evidence="4 5">
    <name type="scientific">Okibacterium fritillariae</name>
    <dbReference type="NCBI Taxonomy" id="123320"/>
    <lineage>
        <taxon>Bacteria</taxon>
        <taxon>Bacillati</taxon>
        <taxon>Actinomycetota</taxon>
        <taxon>Actinomycetes</taxon>
        <taxon>Micrococcales</taxon>
        <taxon>Microbacteriaceae</taxon>
        <taxon>Okibacterium</taxon>
    </lineage>
</organism>
<dbReference type="SUPFAM" id="SSF53254">
    <property type="entry name" value="Phosphoglycerate mutase-like"/>
    <property type="match status" value="1"/>
</dbReference>
<dbReference type="GO" id="GO:0016791">
    <property type="term" value="F:phosphatase activity"/>
    <property type="evidence" value="ECO:0007669"/>
    <property type="project" value="TreeGrafter"/>
</dbReference>
<name>A0A1T5I9X6_9MICO</name>
<feature type="active site" description="Tele-phosphohistidine intermediate" evidence="1">
    <location>
        <position position="12"/>
    </location>
</feature>
<dbReference type="SMART" id="SM00855">
    <property type="entry name" value="PGAM"/>
    <property type="match status" value="1"/>
</dbReference>
<evidence type="ECO:0000256" key="2">
    <source>
        <dbReference type="PIRSR" id="PIRSR613078-2"/>
    </source>
</evidence>
<dbReference type="AlphaFoldDB" id="A0A1T5I9X6"/>
<evidence type="ECO:0000256" key="1">
    <source>
        <dbReference type="PIRSR" id="PIRSR613078-1"/>
    </source>
</evidence>
<proteinExistence type="predicted"/>
<reference evidence="4 5" key="1">
    <citation type="submission" date="2017-02" db="EMBL/GenBank/DDBJ databases">
        <authorList>
            <person name="Peterson S.W."/>
        </authorList>
    </citation>
    <scope>NUCLEOTIDE SEQUENCE [LARGE SCALE GENOMIC DNA]</scope>
    <source>
        <strain evidence="4 5">VKM Ac-2059</strain>
    </source>
</reference>
<evidence type="ECO:0000313" key="4">
    <source>
        <dbReference type="EMBL" id="SKC35742.1"/>
    </source>
</evidence>
<dbReference type="InterPro" id="IPR029033">
    <property type="entry name" value="His_PPase_superfam"/>
</dbReference>
<dbReference type="Proteomes" id="UP000190857">
    <property type="component" value="Unassembled WGS sequence"/>
</dbReference>
<dbReference type="RefSeq" id="WP_079726360.1">
    <property type="nucleotide sequence ID" value="NZ_FUZP01000001.1"/>
</dbReference>
<evidence type="ECO:0000313" key="5">
    <source>
        <dbReference type="Proteomes" id="UP000190857"/>
    </source>
</evidence>
<dbReference type="EMBL" id="FUZP01000001">
    <property type="protein sequence ID" value="SKC35742.1"/>
    <property type="molecule type" value="Genomic_DNA"/>
</dbReference>
<dbReference type="STRING" id="123320.SAMN06309945_0104"/>
<dbReference type="Pfam" id="PF00300">
    <property type="entry name" value="His_Phos_1"/>
    <property type="match status" value="2"/>
</dbReference>
<feature type="binding site" evidence="2">
    <location>
        <begin position="86"/>
        <end position="89"/>
    </location>
    <ligand>
        <name>substrate</name>
    </ligand>
</feature>
<protein>
    <submittedName>
        <fullName evidence="4">Probable phosphoglycerate mutase</fullName>
    </submittedName>
</protein>
<evidence type="ECO:0000256" key="3">
    <source>
        <dbReference type="PIRSR" id="PIRSR613078-3"/>
    </source>
</evidence>
<dbReference type="Gene3D" id="3.40.50.1240">
    <property type="entry name" value="Phosphoglycerate mutase-like"/>
    <property type="match status" value="1"/>
</dbReference>
<dbReference type="PANTHER" id="PTHR48100">
    <property type="entry name" value="BROAD-SPECIFICITY PHOSPHATASE YOR283W-RELATED"/>
    <property type="match status" value="1"/>
</dbReference>
<feature type="binding site" evidence="2">
    <location>
        <begin position="11"/>
        <end position="18"/>
    </location>
    <ligand>
        <name>substrate</name>
    </ligand>
</feature>